<dbReference type="Gene3D" id="1.25.40.20">
    <property type="entry name" value="Ankyrin repeat-containing domain"/>
    <property type="match status" value="2"/>
</dbReference>
<evidence type="ECO:0000256" key="5">
    <source>
        <dbReference type="SAM" id="MobiDB-lite"/>
    </source>
</evidence>
<dbReference type="SMART" id="SM00015">
    <property type="entry name" value="IQ"/>
    <property type="match status" value="13"/>
</dbReference>
<feature type="region of interest" description="Disordered" evidence="5">
    <location>
        <begin position="30"/>
        <end position="51"/>
    </location>
</feature>
<dbReference type="InterPro" id="IPR000048">
    <property type="entry name" value="IQ_motif_EF-hand-BS"/>
</dbReference>
<organism evidence="6 7">
    <name type="scientific">Lagenidium giganteum</name>
    <dbReference type="NCBI Taxonomy" id="4803"/>
    <lineage>
        <taxon>Eukaryota</taxon>
        <taxon>Sar</taxon>
        <taxon>Stramenopiles</taxon>
        <taxon>Oomycota</taxon>
        <taxon>Peronosporomycetes</taxon>
        <taxon>Pythiales</taxon>
        <taxon>Pythiaceae</taxon>
    </lineage>
</organism>
<keyword evidence="7" id="KW-1185">Reference proteome</keyword>
<evidence type="ECO:0000256" key="1">
    <source>
        <dbReference type="ARBA" id="ARBA00022737"/>
    </source>
</evidence>
<dbReference type="Pfam" id="PF00612">
    <property type="entry name" value="IQ"/>
    <property type="match status" value="4"/>
</dbReference>
<sequence>MILSLSVSGQVTITRHCHLLPLTVNRPLRHGDGAAAPARPEAPSSAMKKKRSPFEVDADVLVVSRAKRPAIKGSVCPQAEALPPLGSPGGSRGGGNNARGTPDKQAAHSPMSIDVLEQKKMLLPYLDKIEYINYQLRQRGLLPEEEQPSAVRAPAPSRDHVAAIQARNDPTAPVARKGGAKRSPAKMTSPQHGALGETCNQEAPLTTAAPATHKKPKLTNEVFRTKYPRFAAPIANLSGMTPRERPITWLLRLIEDMFDVLTTAYLADDYAAAALRPESPTVASPPGTPTPPIALRAGRLAMPNFARRYLDHTLGLPELADQDSLDVMYNAELVIDQYAQVAVFSSFLREIYDDDALLFFLLLRRSTVNEFDLDLRAKEKVAISSATSHLKKYIVDDLYSVAPHPLIPDGTKQAQITRRGCVCVLKSFFTLSMSVSAGTPPMRSVSSLVLAEYVVHQKIVRAQPEGSERDVITVEDFLARCIDLFREIEEDIIAQYKYNDDGESLNNLTRLRETIINDEKIGAWTTHYEQEERKLRNMKIDLLKMERSNENNQHRIQIRLLQNRISLQEQELEHIQGKIASTVQLVDGVWKEVLRPKGSIGAGKKRKAASSANGRNASASSTAPTVSSVLGRFECYMSRLQHKHAIEVKAAAVLSKSWKQQLEELKLRMIIKIQRAYRARRQAREIKNKAREEFQEKIRQHEQRRKNEDMERKRIQSLQERDAQRHQARLEAKRQQDADQRNQLDKRQQELLSKMREAEAEQRAVQHNRQLMSHLVGKWKQFVTQRKNSRRATRLFLKFQFMIWKRHFAVYLHRKHAAITIQRAARHHKDRINMKKILKMRAKRTTLASKYLRKVQMRMVAKLFSHWHEFADERIYLRNKFDAIFHKRTARWFGKWVICTQQLKEEKLEAVLSIQRAYRGRLARGVLQFKRHRHRCAVTIQRIYRGHRSRQSTAILRRVRTYQSDRGRAILQRVRYRQAVRCFQMLAGNAQRERTIKTMHKARLRLCQKNHLKSWYQYVQHQLAERAEYQRLLFKSAVLIQRNFRRLHCQKMFRIALARHRAAITIQRVYRGHRDRQWTRWHRMEIQAAIQLQTAWRKRKAKLLADAVRAENILLSAYKGDYTATKRALEQGYWHVQDKEGNTIFHLVAAAAHRRLIKLCLRFRLDVNAVNRRQQTPMHLLLANLPPCMSFEDEQDKRLRAEKVELATYMIDHGAWHEAPDEEGLTPLLLCSALGQTEAVDMLLDRAANTDARTWTGKLNAAQLAVEANHADTLAVLLASRGFDYGDNGKDTLYLLHATASRGLIDCLRVLISHYEQRGNFVTNESPINARDEDGYTPLIYGICNGFADITSFLLEHGADPDAVDFFGRSPLHFALSFGTNGHVEIVNQLTMYEANVNAKDYDGDAPLHASCDRDERLACTAALLHHGAAIASNALGNHPSHIAACHGAVQTLKLLVEYGADMNLKNYEGKTPLGMARMYGQQSVVAYVKEHFAQEAQVVAELKLHEEEQAAAKAATEQLLGITEDLEEPDKSEDQASRFPEMTALDWEEALAHGFRLGKLAEWTLYVDVKSEFPFYVTTTNGDPVCSWEMPVEFDAALGEDWDIVRYETGRGGSSRAVSIARSASASSNISHTSSTHSTNSSVKGSFRRALRYSYRFHNRVTDEYRTTLPPINLDMLQDVVQRSKRHKQLRARVHKVSTESSASAMEYMRFFQNFEEESAQTRAELQAARKIQRHYRARRTRILLRALLFENKCAIHMQRAFRGRKARRQASHERLRHASATKIRAVWTGYQVRLKEKQGLHAARVLHRHRWFAARKIQRLFRGHTARRALYRIKVVRKLGPRSYFDWQEARKHAVAVRKYKVWDELELREQFPGVYFYCHHVTGSCSWDKPKEWIAADRVAFEERRQMFAWGFTVAMKSAAIRLQQHWRARVARISFRVIMKAVHLMKACKREYLEDPTNLVKMGNYVLYLHTIVHDYERARPIYARLMRMMAQRGPDVPFILLSYGLFLYVTCAEDVSVVEEMIYRGKQQDKQLIKYKMAYLGFFRQSMVQNPFDCESNLNYAVCLQWLLEQYSEATKYYLRAIAANPHRHGTMDLFQEMLNRKKSNDKLHINQKPKVKPKSDKERMQQKLAENEAYDAYELFRRWQVAQAAEDDARRRDEQQAQRDSADRLAAAKKIQARYRRRRAIRVMNRLKLEKNLATSIAELAQQKQIYDRVVSAFEHLFLAEKEHKHSKHVGWMGGKKQPQLSVPTTQLEALFNELRVSLTPEELHATTQEFREQHPKLQHVNVMDVCNFAERSSFLHSKLVAKK</sequence>
<feature type="repeat" description="ANK" evidence="3">
    <location>
        <begin position="1436"/>
        <end position="1468"/>
    </location>
</feature>
<name>A0AAV2YHA9_9STRA</name>
<feature type="repeat" description="ANK" evidence="3">
    <location>
        <begin position="1223"/>
        <end position="1255"/>
    </location>
</feature>
<feature type="compositionally biased region" description="Low complexity" evidence="5">
    <location>
        <begin position="34"/>
        <end position="46"/>
    </location>
</feature>
<protein>
    <submittedName>
        <fullName evidence="6">Uncharacterized protein</fullName>
    </submittedName>
</protein>
<dbReference type="EMBL" id="DAKRPA010000436">
    <property type="protein sequence ID" value="DAZ92449.1"/>
    <property type="molecule type" value="Genomic_DNA"/>
</dbReference>
<feature type="region of interest" description="Disordered" evidence="5">
    <location>
        <begin position="696"/>
        <end position="743"/>
    </location>
</feature>
<dbReference type="PANTHER" id="PTHR24198:SF165">
    <property type="entry name" value="ANKYRIN REPEAT-CONTAINING PROTEIN-RELATED"/>
    <property type="match status" value="1"/>
</dbReference>
<feature type="repeat" description="ANK" evidence="3">
    <location>
        <begin position="1334"/>
        <end position="1366"/>
    </location>
</feature>
<dbReference type="SUPFAM" id="SSF48403">
    <property type="entry name" value="Ankyrin repeat"/>
    <property type="match status" value="1"/>
</dbReference>
<dbReference type="Gene3D" id="1.20.5.190">
    <property type="match status" value="2"/>
</dbReference>
<comment type="caution">
    <text evidence="6">The sequence shown here is derived from an EMBL/GenBank/DDBJ whole genome shotgun (WGS) entry which is preliminary data.</text>
</comment>
<dbReference type="PANTHER" id="PTHR24198">
    <property type="entry name" value="ANKYRIN REPEAT AND PROTEIN KINASE DOMAIN-CONTAINING PROTEIN"/>
    <property type="match status" value="1"/>
</dbReference>
<dbReference type="InterPro" id="IPR036770">
    <property type="entry name" value="Ankyrin_rpt-contain_sf"/>
</dbReference>
<feature type="repeat" description="ANK" evidence="3">
    <location>
        <begin position="1140"/>
        <end position="1172"/>
    </location>
</feature>
<dbReference type="PROSITE" id="PS50297">
    <property type="entry name" value="ANK_REP_REGION"/>
    <property type="match status" value="3"/>
</dbReference>
<evidence type="ECO:0000256" key="2">
    <source>
        <dbReference type="ARBA" id="ARBA00023043"/>
    </source>
</evidence>
<evidence type="ECO:0000313" key="6">
    <source>
        <dbReference type="EMBL" id="DAZ92449.1"/>
    </source>
</evidence>
<keyword evidence="2 3" id="KW-0040">ANK repeat</keyword>
<keyword evidence="1" id="KW-0677">Repeat</keyword>
<feature type="repeat" description="ANK" evidence="3">
    <location>
        <begin position="1367"/>
        <end position="1402"/>
    </location>
</feature>
<dbReference type="Proteomes" id="UP001146120">
    <property type="component" value="Unassembled WGS sequence"/>
</dbReference>
<feature type="region of interest" description="Disordered" evidence="5">
    <location>
        <begin position="74"/>
        <end position="110"/>
    </location>
</feature>
<dbReference type="Pfam" id="PF00023">
    <property type="entry name" value="Ank"/>
    <property type="match status" value="3"/>
</dbReference>
<accession>A0AAV2YHA9</accession>
<evidence type="ECO:0000313" key="7">
    <source>
        <dbReference type="Proteomes" id="UP001146120"/>
    </source>
</evidence>
<dbReference type="Pfam" id="PF12796">
    <property type="entry name" value="Ank_2"/>
    <property type="match status" value="1"/>
</dbReference>
<dbReference type="PROSITE" id="PS50096">
    <property type="entry name" value="IQ"/>
    <property type="match status" value="8"/>
</dbReference>
<evidence type="ECO:0000256" key="4">
    <source>
        <dbReference type="SAM" id="Coils"/>
    </source>
</evidence>
<feature type="region of interest" description="Disordered" evidence="5">
    <location>
        <begin position="601"/>
        <end position="623"/>
    </location>
</feature>
<evidence type="ECO:0000256" key="3">
    <source>
        <dbReference type="PROSITE-ProRule" id="PRU00023"/>
    </source>
</evidence>
<feature type="coiled-coil region" evidence="4">
    <location>
        <begin position="528"/>
        <end position="578"/>
    </location>
</feature>
<reference evidence="6" key="1">
    <citation type="submission" date="2022-11" db="EMBL/GenBank/DDBJ databases">
        <authorList>
            <person name="Morgan W.R."/>
            <person name="Tartar A."/>
        </authorList>
    </citation>
    <scope>NUCLEOTIDE SEQUENCE</scope>
    <source>
        <strain evidence="6">ARSEF 373</strain>
    </source>
</reference>
<feature type="compositionally biased region" description="Gly residues" evidence="5">
    <location>
        <begin position="87"/>
        <end position="97"/>
    </location>
</feature>
<dbReference type="SMART" id="SM00248">
    <property type="entry name" value="ANK"/>
    <property type="match status" value="11"/>
</dbReference>
<dbReference type="PROSITE" id="PS50088">
    <property type="entry name" value="ANK_REPEAT"/>
    <property type="match status" value="5"/>
</dbReference>
<proteinExistence type="predicted"/>
<gene>
    <name evidence="6" type="ORF">N0F65_000233</name>
</gene>
<keyword evidence="4" id="KW-0175">Coiled coil</keyword>
<reference evidence="6" key="2">
    <citation type="journal article" date="2023" name="Microbiol Resour">
        <title>Decontamination and Annotation of the Draft Genome Sequence of the Oomycete Lagenidium giganteum ARSEF 373.</title>
        <authorList>
            <person name="Morgan W.R."/>
            <person name="Tartar A."/>
        </authorList>
    </citation>
    <scope>NUCLEOTIDE SEQUENCE</scope>
    <source>
        <strain evidence="6">ARSEF 373</strain>
    </source>
</reference>
<feature type="region of interest" description="Disordered" evidence="5">
    <location>
        <begin position="165"/>
        <end position="197"/>
    </location>
</feature>
<feature type="compositionally biased region" description="Low complexity" evidence="5">
    <location>
        <begin position="609"/>
        <end position="623"/>
    </location>
</feature>
<dbReference type="InterPro" id="IPR002110">
    <property type="entry name" value="Ankyrin_rpt"/>
</dbReference>